<evidence type="ECO:0000256" key="1">
    <source>
        <dbReference type="SAM" id="MobiDB-lite"/>
    </source>
</evidence>
<organism evidence="3 4">
    <name type="scientific">Paxillus rubicundulus Ve08.2h10</name>
    <dbReference type="NCBI Taxonomy" id="930991"/>
    <lineage>
        <taxon>Eukaryota</taxon>
        <taxon>Fungi</taxon>
        <taxon>Dikarya</taxon>
        <taxon>Basidiomycota</taxon>
        <taxon>Agaricomycotina</taxon>
        <taxon>Agaricomycetes</taxon>
        <taxon>Agaricomycetidae</taxon>
        <taxon>Boletales</taxon>
        <taxon>Paxilineae</taxon>
        <taxon>Paxillaceae</taxon>
        <taxon>Paxillus</taxon>
    </lineage>
</organism>
<name>A0A0D0D5D4_9AGAM</name>
<proteinExistence type="predicted"/>
<dbReference type="GO" id="GO:0000124">
    <property type="term" value="C:SAGA complex"/>
    <property type="evidence" value="ECO:0007669"/>
    <property type="project" value="InterPro"/>
</dbReference>
<dbReference type="Proteomes" id="UP000054538">
    <property type="component" value="Unassembled WGS sequence"/>
</dbReference>
<sequence length="145" mass="16802">MTGYNITRSAEELSDRYESDPPSFSIHLYPEYWTLNNGPKFLYNNPVASLLDDVRAHRIPVDYLELFDSARVPFYDGCMLVELLDYRPKRAKDPPLEKPEKSRVILHPSGETLWADMCLMNQRAGFKFTDPQVLELEAQILPTIH</sequence>
<evidence type="ECO:0000313" key="3">
    <source>
        <dbReference type="EMBL" id="KIK91847.1"/>
    </source>
</evidence>
<dbReference type="Pfam" id="PF12090">
    <property type="entry name" value="Spt20_SEP"/>
    <property type="match status" value="1"/>
</dbReference>
<dbReference type="PANTHER" id="PTHR13526:SF8">
    <property type="entry name" value="TRANSCRIPTION FACTOR SPT20 HOMOLOG"/>
    <property type="match status" value="1"/>
</dbReference>
<dbReference type="PANTHER" id="PTHR13526">
    <property type="entry name" value="TRANSCRIPTION FACTOR SPT20 HOMOLOG"/>
    <property type="match status" value="1"/>
</dbReference>
<dbReference type="InterPro" id="IPR046468">
    <property type="entry name" value="Spt20-like_SEP"/>
</dbReference>
<keyword evidence="4" id="KW-1185">Reference proteome</keyword>
<reference evidence="4" key="2">
    <citation type="submission" date="2015-01" db="EMBL/GenBank/DDBJ databases">
        <title>Evolutionary Origins and Diversification of the Mycorrhizal Mutualists.</title>
        <authorList>
            <consortium name="DOE Joint Genome Institute"/>
            <consortium name="Mycorrhizal Genomics Consortium"/>
            <person name="Kohler A."/>
            <person name="Kuo A."/>
            <person name="Nagy L.G."/>
            <person name="Floudas D."/>
            <person name="Copeland A."/>
            <person name="Barry K.W."/>
            <person name="Cichocki N."/>
            <person name="Veneault-Fourrey C."/>
            <person name="LaButti K."/>
            <person name="Lindquist E.A."/>
            <person name="Lipzen A."/>
            <person name="Lundell T."/>
            <person name="Morin E."/>
            <person name="Murat C."/>
            <person name="Riley R."/>
            <person name="Ohm R."/>
            <person name="Sun H."/>
            <person name="Tunlid A."/>
            <person name="Henrissat B."/>
            <person name="Grigoriev I.V."/>
            <person name="Hibbett D.S."/>
            <person name="Martin F."/>
        </authorList>
    </citation>
    <scope>NUCLEOTIDE SEQUENCE [LARGE SCALE GENOMIC DNA]</scope>
    <source>
        <strain evidence="4">Ve08.2h10</strain>
    </source>
</reference>
<dbReference type="InterPro" id="IPR021950">
    <property type="entry name" value="Spt20"/>
</dbReference>
<reference evidence="3 4" key="1">
    <citation type="submission" date="2014-04" db="EMBL/GenBank/DDBJ databases">
        <authorList>
            <consortium name="DOE Joint Genome Institute"/>
            <person name="Kuo A."/>
            <person name="Kohler A."/>
            <person name="Jargeat P."/>
            <person name="Nagy L.G."/>
            <person name="Floudas D."/>
            <person name="Copeland A."/>
            <person name="Barry K.W."/>
            <person name="Cichocki N."/>
            <person name="Veneault-Fourrey C."/>
            <person name="LaButti K."/>
            <person name="Lindquist E.A."/>
            <person name="Lipzen A."/>
            <person name="Lundell T."/>
            <person name="Morin E."/>
            <person name="Murat C."/>
            <person name="Sun H."/>
            <person name="Tunlid A."/>
            <person name="Henrissat B."/>
            <person name="Grigoriev I.V."/>
            <person name="Hibbett D.S."/>
            <person name="Martin F."/>
            <person name="Nordberg H.P."/>
            <person name="Cantor M.N."/>
            <person name="Hua S.X."/>
        </authorList>
    </citation>
    <scope>NUCLEOTIDE SEQUENCE [LARGE SCALE GENOMIC DNA]</scope>
    <source>
        <strain evidence="3 4">Ve08.2h10</strain>
    </source>
</reference>
<dbReference type="EMBL" id="KN825341">
    <property type="protein sequence ID" value="KIK91847.1"/>
    <property type="molecule type" value="Genomic_DNA"/>
</dbReference>
<dbReference type="STRING" id="930991.A0A0D0D5D4"/>
<dbReference type="AlphaFoldDB" id="A0A0D0D5D4"/>
<protein>
    <recommendedName>
        <fullName evidence="2">Spt20-like SEP domain-containing protein</fullName>
    </recommendedName>
</protein>
<dbReference type="HOGENOM" id="CLU_1787446_0_0_1"/>
<evidence type="ECO:0000259" key="2">
    <source>
        <dbReference type="Pfam" id="PF12090"/>
    </source>
</evidence>
<gene>
    <name evidence="3" type="ORF">PAXRUDRAFT_609258</name>
</gene>
<dbReference type="InParanoid" id="A0A0D0D5D4"/>
<evidence type="ECO:0000313" key="4">
    <source>
        <dbReference type="Proteomes" id="UP000054538"/>
    </source>
</evidence>
<dbReference type="GO" id="GO:0006357">
    <property type="term" value="P:regulation of transcription by RNA polymerase II"/>
    <property type="evidence" value="ECO:0007669"/>
    <property type="project" value="TreeGrafter"/>
</dbReference>
<accession>A0A0D0D5D4</accession>
<dbReference type="OrthoDB" id="1932706at2759"/>
<feature type="compositionally biased region" description="Basic and acidic residues" evidence="1">
    <location>
        <begin position="9"/>
        <end position="19"/>
    </location>
</feature>
<feature type="region of interest" description="Disordered" evidence="1">
    <location>
        <begin position="1"/>
        <end position="21"/>
    </location>
</feature>
<feature type="domain" description="Spt20-like SEP" evidence="2">
    <location>
        <begin position="19"/>
        <end position="142"/>
    </location>
</feature>
<dbReference type="GO" id="GO:0003712">
    <property type="term" value="F:transcription coregulator activity"/>
    <property type="evidence" value="ECO:0007669"/>
    <property type="project" value="InterPro"/>
</dbReference>